<evidence type="ECO:0000313" key="3">
    <source>
        <dbReference type="Proteomes" id="UP000800093"/>
    </source>
</evidence>
<keyword evidence="1" id="KW-0472">Membrane</keyword>
<dbReference type="EMBL" id="ML986583">
    <property type="protein sequence ID" value="KAF2269188.1"/>
    <property type="molecule type" value="Genomic_DNA"/>
</dbReference>
<organism evidence="2 3">
    <name type="scientific">Lojkania enalia</name>
    <dbReference type="NCBI Taxonomy" id="147567"/>
    <lineage>
        <taxon>Eukaryota</taxon>
        <taxon>Fungi</taxon>
        <taxon>Dikarya</taxon>
        <taxon>Ascomycota</taxon>
        <taxon>Pezizomycotina</taxon>
        <taxon>Dothideomycetes</taxon>
        <taxon>Pleosporomycetidae</taxon>
        <taxon>Pleosporales</taxon>
        <taxon>Pleosporales incertae sedis</taxon>
        <taxon>Lojkania</taxon>
    </lineage>
</organism>
<dbReference type="Proteomes" id="UP000800093">
    <property type="component" value="Unassembled WGS sequence"/>
</dbReference>
<proteinExistence type="predicted"/>
<reference evidence="3" key="1">
    <citation type="journal article" date="2020" name="Stud. Mycol.">
        <title>101 Dothideomycetes genomes: A test case for predicting lifestyles and emergence of pathogens.</title>
        <authorList>
            <person name="Haridas S."/>
            <person name="Albert R."/>
            <person name="Binder M."/>
            <person name="Bloem J."/>
            <person name="LaButti K."/>
            <person name="Salamov A."/>
            <person name="Andreopoulos B."/>
            <person name="Baker S."/>
            <person name="Barry K."/>
            <person name="Bills G."/>
            <person name="Bluhm B."/>
            <person name="Cannon C."/>
            <person name="Castanera R."/>
            <person name="Culley D."/>
            <person name="Daum C."/>
            <person name="Ezra D."/>
            <person name="Gonzalez J."/>
            <person name="Henrissat B."/>
            <person name="Kuo A."/>
            <person name="Liang C."/>
            <person name="Lipzen A."/>
            <person name="Lutzoni F."/>
            <person name="Magnuson J."/>
            <person name="Mondo S."/>
            <person name="Nolan M."/>
            <person name="Ohm R."/>
            <person name="Pangilinan J."/>
            <person name="Park H.-J."/>
            <person name="Ramirez L."/>
            <person name="Alfaro M."/>
            <person name="Sun H."/>
            <person name="Tritt A."/>
            <person name="Yoshinaga Y."/>
            <person name="Zwiers L.-H."/>
            <person name="Turgeon B."/>
            <person name="Goodwin S."/>
            <person name="Spatafora J."/>
            <person name="Crous P."/>
            <person name="Grigoriev I."/>
        </authorList>
    </citation>
    <scope>NUCLEOTIDE SEQUENCE [LARGE SCALE GENOMIC DNA]</scope>
    <source>
        <strain evidence="3">CBS 304.66</strain>
    </source>
</reference>
<comment type="caution">
    <text evidence="2">The sequence shown here is derived from an EMBL/GenBank/DDBJ whole genome shotgun (WGS) entry which is preliminary data.</text>
</comment>
<keyword evidence="1" id="KW-1133">Transmembrane helix</keyword>
<gene>
    <name evidence="2" type="ORF">CC78DRAFT_305834</name>
</gene>
<sequence>MPASPIGSYGLYSLVLVSILSWSFSSDSVFLHASGNAQSMVWYGMAWHVMWNNIIADALNWVYIGVQCICRNACFISPI</sequence>
<keyword evidence="3" id="KW-1185">Reference proteome</keyword>
<evidence type="ECO:0000256" key="1">
    <source>
        <dbReference type="SAM" id="Phobius"/>
    </source>
</evidence>
<accession>A0A9P4N9P4</accession>
<feature type="transmembrane region" description="Helical" evidence="1">
    <location>
        <begin position="6"/>
        <end position="24"/>
    </location>
</feature>
<dbReference type="AlphaFoldDB" id="A0A9P4N9P4"/>
<protein>
    <submittedName>
        <fullName evidence="2">Uncharacterized protein</fullName>
    </submittedName>
</protein>
<name>A0A9P4N9P4_9PLEO</name>
<evidence type="ECO:0000313" key="2">
    <source>
        <dbReference type="EMBL" id="KAF2269188.1"/>
    </source>
</evidence>
<keyword evidence="1" id="KW-0812">Transmembrane</keyword>